<dbReference type="Gene3D" id="3.30.70.870">
    <property type="entry name" value="Elongation Factor G (Translational Gtpase), domain 3"/>
    <property type="match status" value="1"/>
</dbReference>
<dbReference type="GO" id="GO:0032790">
    <property type="term" value="P:ribosome disassembly"/>
    <property type="evidence" value="ECO:0007669"/>
    <property type="project" value="TreeGrafter"/>
</dbReference>
<dbReference type="EMBL" id="DXHV01000064">
    <property type="protein sequence ID" value="HIW00920.1"/>
    <property type="molecule type" value="Genomic_DNA"/>
</dbReference>
<dbReference type="SUPFAM" id="SSF54211">
    <property type="entry name" value="Ribosomal protein S5 domain 2-like"/>
    <property type="match status" value="1"/>
</dbReference>
<dbReference type="SUPFAM" id="SSF54980">
    <property type="entry name" value="EF-G C-terminal domain-like"/>
    <property type="match status" value="2"/>
</dbReference>
<evidence type="ECO:0000256" key="6">
    <source>
        <dbReference type="ARBA" id="ARBA00024731"/>
    </source>
</evidence>
<dbReference type="SUPFAM" id="SSF50447">
    <property type="entry name" value="Translation proteins"/>
    <property type="match status" value="1"/>
</dbReference>
<dbReference type="Gene3D" id="3.30.230.10">
    <property type="match status" value="1"/>
</dbReference>
<dbReference type="AlphaFoldDB" id="A0A9D1TPQ3"/>
<organism evidence="9 10">
    <name type="scientific">Candidatus Desulfovibrio intestinipullorum</name>
    <dbReference type="NCBI Taxonomy" id="2838536"/>
    <lineage>
        <taxon>Bacteria</taxon>
        <taxon>Pseudomonadati</taxon>
        <taxon>Thermodesulfobacteriota</taxon>
        <taxon>Desulfovibrionia</taxon>
        <taxon>Desulfovibrionales</taxon>
        <taxon>Desulfovibrionaceae</taxon>
        <taxon>Desulfovibrio</taxon>
    </lineage>
</organism>
<dbReference type="Pfam" id="PF22042">
    <property type="entry name" value="EF-G_D2"/>
    <property type="match status" value="1"/>
</dbReference>
<dbReference type="SMART" id="SM00889">
    <property type="entry name" value="EFG_IV"/>
    <property type="match status" value="1"/>
</dbReference>
<dbReference type="GO" id="GO:0003924">
    <property type="term" value="F:GTPase activity"/>
    <property type="evidence" value="ECO:0007669"/>
    <property type="project" value="InterPro"/>
</dbReference>
<dbReference type="Pfam" id="PF14492">
    <property type="entry name" value="EFG_III"/>
    <property type="match status" value="1"/>
</dbReference>
<evidence type="ECO:0000313" key="9">
    <source>
        <dbReference type="EMBL" id="HIW00920.1"/>
    </source>
</evidence>
<reference evidence="9" key="2">
    <citation type="submission" date="2021-04" db="EMBL/GenBank/DDBJ databases">
        <authorList>
            <person name="Gilroy R."/>
        </authorList>
    </citation>
    <scope>NUCLEOTIDE SEQUENCE</scope>
    <source>
        <strain evidence="9">ChiHecec2B26-446</strain>
    </source>
</reference>
<keyword evidence="4" id="KW-0648">Protein biosynthesis</keyword>
<comment type="caution">
    <text evidence="9">The sequence shown here is derived from an EMBL/GenBank/DDBJ whole genome shotgun (WGS) entry which is preliminary data.</text>
</comment>
<dbReference type="InterPro" id="IPR014721">
    <property type="entry name" value="Ribsml_uS5_D2-typ_fold_subgr"/>
</dbReference>
<dbReference type="GO" id="GO:0003746">
    <property type="term" value="F:translation elongation factor activity"/>
    <property type="evidence" value="ECO:0007669"/>
    <property type="project" value="UniProtKB-UniRule"/>
</dbReference>
<dbReference type="InterPro" id="IPR031157">
    <property type="entry name" value="G_TR_CS"/>
</dbReference>
<comment type="similarity">
    <text evidence="1">Belongs to the TRAFAC class translation factor GTPase superfamily. Classic translation factor GTPase family. EF-G/EF-2 subfamily.</text>
</comment>
<keyword evidence="3 9" id="KW-0251">Elongation factor</keyword>
<dbReference type="FunFam" id="3.40.50.300:FF:000029">
    <property type="entry name" value="Elongation factor G"/>
    <property type="match status" value="1"/>
</dbReference>
<dbReference type="InterPro" id="IPR005517">
    <property type="entry name" value="Transl_elong_EFG/EF2_IV"/>
</dbReference>
<dbReference type="InterPro" id="IPR005225">
    <property type="entry name" value="Small_GTP-bd"/>
</dbReference>
<dbReference type="InterPro" id="IPR035647">
    <property type="entry name" value="EFG_III/V"/>
</dbReference>
<dbReference type="InterPro" id="IPR009000">
    <property type="entry name" value="Transl_B-barrel_sf"/>
</dbReference>
<dbReference type="SUPFAM" id="SSF52540">
    <property type="entry name" value="P-loop containing nucleoside triphosphate hydrolases"/>
    <property type="match status" value="1"/>
</dbReference>
<reference evidence="9" key="1">
    <citation type="journal article" date="2021" name="PeerJ">
        <title>Extensive microbial diversity within the chicken gut microbiome revealed by metagenomics and culture.</title>
        <authorList>
            <person name="Gilroy R."/>
            <person name="Ravi A."/>
            <person name="Getino M."/>
            <person name="Pursley I."/>
            <person name="Horton D.L."/>
            <person name="Alikhan N.F."/>
            <person name="Baker D."/>
            <person name="Gharbi K."/>
            <person name="Hall N."/>
            <person name="Watson M."/>
            <person name="Adriaenssens E.M."/>
            <person name="Foster-Nyarko E."/>
            <person name="Jarju S."/>
            <person name="Secka A."/>
            <person name="Antonio M."/>
            <person name="Oren A."/>
            <person name="Chaudhuri R.R."/>
            <person name="La Ragione R."/>
            <person name="Hildebrand F."/>
            <person name="Pallen M.J."/>
        </authorList>
    </citation>
    <scope>NUCLEOTIDE SEQUENCE</scope>
    <source>
        <strain evidence="9">ChiHecec2B26-446</strain>
    </source>
</reference>
<dbReference type="CDD" id="cd16262">
    <property type="entry name" value="EFG_III"/>
    <property type="match status" value="1"/>
</dbReference>
<dbReference type="Pfam" id="PF00009">
    <property type="entry name" value="GTP_EFTU"/>
    <property type="match status" value="1"/>
</dbReference>
<dbReference type="Gene3D" id="3.40.50.300">
    <property type="entry name" value="P-loop containing nucleotide triphosphate hydrolases"/>
    <property type="match status" value="1"/>
</dbReference>
<evidence type="ECO:0000259" key="8">
    <source>
        <dbReference type="PROSITE" id="PS51722"/>
    </source>
</evidence>
<dbReference type="Pfam" id="PF00679">
    <property type="entry name" value="EFG_C"/>
    <property type="match status" value="1"/>
</dbReference>
<gene>
    <name evidence="9" type="primary">fusA</name>
    <name evidence="9" type="ORF">H9894_07000</name>
</gene>
<dbReference type="PRINTS" id="PR00315">
    <property type="entry name" value="ELONGATNFCT"/>
</dbReference>
<evidence type="ECO:0000256" key="4">
    <source>
        <dbReference type="ARBA" id="ARBA00022917"/>
    </source>
</evidence>
<dbReference type="Gene3D" id="2.40.30.10">
    <property type="entry name" value="Translation factors"/>
    <property type="match status" value="1"/>
</dbReference>
<keyword evidence="2" id="KW-0547">Nucleotide-binding</keyword>
<protein>
    <recommendedName>
        <fullName evidence="7">Elongation factor G</fullName>
    </recommendedName>
</protein>
<dbReference type="CDD" id="cd03713">
    <property type="entry name" value="EFG_mtEFG_C"/>
    <property type="match status" value="1"/>
</dbReference>
<dbReference type="Pfam" id="PF03764">
    <property type="entry name" value="EFG_IV"/>
    <property type="match status" value="1"/>
</dbReference>
<dbReference type="SMART" id="SM00838">
    <property type="entry name" value="EFG_C"/>
    <property type="match status" value="1"/>
</dbReference>
<dbReference type="PANTHER" id="PTHR43261">
    <property type="entry name" value="TRANSLATION ELONGATION FACTOR G-RELATED"/>
    <property type="match status" value="1"/>
</dbReference>
<name>A0A9D1TPQ3_9BACT</name>
<dbReference type="InterPro" id="IPR041095">
    <property type="entry name" value="EFG_II"/>
</dbReference>
<dbReference type="NCBIfam" id="TIGR00231">
    <property type="entry name" value="small_GTP"/>
    <property type="match status" value="1"/>
</dbReference>
<dbReference type="InterPro" id="IPR004540">
    <property type="entry name" value="Transl_elong_EFG/EF2"/>
</dbReference>
<dbReference type="NCBIfam" id="TIGR00484">
    <property type="entry name" value="EF-G"/>
    <property type="match status" value="1"/>
</dbReference>
<dbReference type="InterPro" id="IPR020568">
    <property type="entry name" value="Ribosomal_Su5_D2-typ_SF"/>
</dbReference>
<dbReference type="InterPro" id="IPR035649">
    <property type="entry name" value="EFG_V"/>
</dbReference>
<evidence type="ECO:0000313" key="10">
    <source>
        <dbReference type="Proteomes" id="UP000886752"/>
    </source>
</evidence>
<dbReference type="PROSITE" id="PS00301">
    <property type="entry name" value="G_TR_1"/>
    <property type="match status" value="1"/>
</dbReference>
<dbReference type="Proteomes" id="UP000886752">
    <property type="component" value="Unassembled WGS sequence"/>
</dbReference>
<dbReference type="InterPro" id="IPR000795">
    <property type="entry name" value="T_Tr_GTP-bd_dom"/>
</dbReference>
<comment type="function">
    <text evidence="6">Catalyzes the GTP-dependent ribosomal translocation step during translation elongation. During this step, the ribosome changes from the pre-translocational (PRE) to the post-translocational (POST) state as the newly formed A-site-bound peptidyl-tRNA and P-site-bound deacylated tRNA move to the P and E sites, respectively. Catalyzes the coordinated movement of the two tRNA molecules, the mRNA and conformational changes in the ribosome.</text>
</comment>
<evidence type="ECO:0000256" key="3">
    <source>
        <dbReference type="ARBA" id="ARBA00022768"/>
    </source>
</evidence>
<evidence type="ECO:0000256" key="5">
    <source>
        <dbReference type="ARBA" id="ARBA00023134"/>
    </source>
</evidence>
<dbReference type="InterPro" id="IPR053905">
    <property type="entry name" value="EF-G-like_DII"/>
</dbReference>
<feature type="domain" description="Tr-type G" evidence="8">
    <location>
        <begin position="4"/>
        <end position="278"/>
    </location>
</feature>
<dbReference type="InterPro" id="IPR009022">
    <property type="entry name" value="EFG_III"/>
</dbReference>
<dbReference type="PROSITE" id="PS51722">
    <property type="entry name" value="G_TR_2"/>
    <property type="match status" value="1"/>
</dbReference>
<sequence>MDIRTLRNIGIIAHIDAGKTTLTERILFYTRKIHRMGEVHEGTATMDFMPEEQERGITISSACTTCHWQDHQINIIDTPGHVDFTIEVERCLRVLDGAVGVFCAVSGVEPQSETVWKQSEQFRVPKIAFVNKMDRAGADFAACVEAMRLRLNANPVPIVLPWGAGDTFAGVIDLIGMKYLTFSQADEGQTITASELEGGMASQAEEAREAMLNQIADQDEQFLEEYLGGEVTVEQIHAALRRTTLARTLTPVLAGSALRNTGIQPLIDAICAFLPGPSDMPEALGLTKDGQQAAVQADPRGPFVGLVFKVVMSDGRKTAFLRVYQGSFAEGEVLKNTNQGKEDRVGRILRLHADHQEQLKKAECGDIVAVVGLRSAHTGETYTKGVDIRLEAIESYAPVITLALEPRNADEGKVLDEALARYCEEDPTLKSKLDEESGLRTISGMGELHLDVILERMRREYNIAPRAGAPQVILRETITKPASASFVFERELGKVPHYGNVSLEVAPRERNSGNVVETGDFLPKDKQAAIKVIQTQFVDAALEGARDCLQSGDLTGYPIVDTQVTITGIERRDGVTTVPGCHMAAVQALKEALSRAAPVVLEPIMRVTMSMPESEVGSAIALFGSLGGRIDNMEDQSGQKVVHGTAPLRQLFGFSTRLRSATQGRAGMVITFERFDRP</sequence>
<keyword evidence="5" id="KW-0342">GTP-binding</keyword>
<evidence type="ECO:0000256" key="2">
    <source>
        <dbReference type="ARBA" id="ARBA00022741"/>
    </source>
</evidence>
<dbReference type="FunFam" id="3.30.70.240:FF:000001">
    <property type="entry name" value="Elongation factor G"/>
    <property type="match status" value="1"/>
</dbReference>
<evidence type="ECO:0000256" key="1">
    <source>
        <dbReference type="ARBA" id="ARBA00005870"/>
    </source>
</evidence>
<dbReference type="Gene3D" id="3.30.70.240">
    <property type="match status" value="1"/>
</dbReference>
<dbReference type="CDD" id="cd01680">
    <property type="entry name" value="EFG_like_IV"/>
    <property type="match status" value="1"/>
</dbReference>
<proteinExistence type="inferred from homology"/>
<accession>A0A9D1TPQ3</accession>
<evidence type="ECO:0000256" key="7">
    <source>
        <dbReference type="NCBIfam" id="TIGR00484"/>
    </source>
</evidence>
<dbReference type="InterPro" id="IPR027417">
    <property type="entry name" value="P-loop_NTPase"/>
</dbReference>
<dbReference type="GO" id="GO:0005525">
    <property type="term" value="F:GTP binding"/>
    <property type="evidence" value="ECO:0007669"/>
    <property type="project" value="UniProtKB-UniRule"/>
</dbReference>
<dbReference type="PANTHER" id="PTHR43261:SF1">
    <property type="entry name" value="RIBOSOME-RELEASING FACTOR 2, MITOCHONDRIAL"/>
    <property type="match status" value="1"/>
</dbReference>
<dbReference type="CDD" id="cd01886">
    <property type="entry name" value="EF-G"/>
    <property type="match status" value="1"/>
</dbReference>
<dbReference type="InterPro" id="IPR000640">
    <property type="entry name" value="EFG_V-like"/>
</dbReference>